<evidence type="ECO:0000313" key="3">
    <source>
        <dbReference type="Proteomes" id="UP001231616"/>
    </source>
</evidence>
<dbReference type="Pfam" id="PF04371">
    <property type="entry name" value="PAD_porph"/>
    <property type="match status" value="1"/>
</dbReference>
<comment type="caution">
    <text evidence="2">The sequence shown here is derived from an EMBL/GenBank/DDBJ whole genome shotgun (WGS) entry which is preliminary data.</text>
</comment>
<protein>
    <submittedName>
        <fullName evidence="2">Agmatine deiminase family protein</fullName>
    </submittedName>
</protein>
<sequence length="361" mass="40537">MLTTQANKGSKVSDYKLPSEWAPQDGIMLTWPHHDTDWAYMLDDVEAVYRELAKAITSRQQLVIVCHNDSVQQHVVSLLKDDGIDFDRVHLVQAPCNDTWARDHGPITVLNQDGVPCLLDFTFTAWGDKFSANLDNDINQRLFQADCIADVPKKRIDLVLEGGGIESDGAGTLLATKKCLLNPNRNPSLTQTDIEQQLSHHFGLQRILWLEHGYLAGDDTDAHIDTLVRFAPDRTLVYVSCSDPKDEHFRELQAMAQELTELKTLDGNPYHLIPLPWPAAKFSAEGERLPASYANYLIMNEVVLVPTYHDSQDAVALAQIRRAYPNHEVIGIHCLPLIQQYGSLHCVTMQLPKGVLKPRSC</sequence>
<organism evidence="2 3">
    <name type="scientific">Alkalimonas collagenimarina</name>
    <dbReference type="NCBI Taxonomy" id="400390"/>
    <lineage>
        <taxon>Bacteria</taxon>
        <taxon>Pseudomonadati</taxon>
        <taxon>Pseudomonadota</taxon>
        <taxon>Gammaproteobacteria</taxon>
        <taxon>Alkalimonas</taxon>
    </lineage>
</organism>
<evidence type="ECO:0000313" key="2">
    <source>
        <dbReference type="EMBL" id="MDP4536927.1"/>
    </source>
</evidence>
<name>A0ABT9H0V3_9GAMM</name>
<dbReference type="Gene3D" id="3.75.10.10">
    <property type="entry name" value="L-arginine/glycine Amidinotransferase, Chain A"/>
    <property type="match status" value="1"/>
</dbReference>
<dbReference type="InterPro" id="IPR007466">
    <property type="entry name" value="Peptidyl-Arg-deiminase_porph"/>
</dbReference>
<dbReference type="SUPFAM" id="SSF55909">
    <property type="entry name" value="Pentein"/>
    <property type="match status" value="1"/>
</dbReference>
<accession>A0ABT9H0V3</accession>
<dbReference type="PANTHER" id="PTHR31377">
    <property type="entry name" value="AGMATINE DEIMINASE-RELATED"/>
    <property type="match status" value="1"/>
</dbReference>
<reference evidence="2 3" key="1">
    <citation type="submission" date="2023-08" db="EMBL/GenBank/DDBJ databases">
        <authorList>
            <person name="Joshi A."/>
            <person name="Thite S."/>
        </authorList>
    </citation>
    <scope>NUCLEOTIDE SEQUENCE [LARGE SCALE GENOMIC DNA]</scope>
    <source>
        <strain evidence="2 3">AC40</strain>
    </source>
</reference>
<evidence type="ECO:0000256" key="1">
    <source>
        <dbReference type="ARBA" id="ARBA00022801"/>
    </source>
</evidence>
<keyword evidence="1" id="KW-0378">Hydrolase</keyword>
<keyword evidence="3" id="KW-1185">Reference proteome</keyword>
<dbReference type="EMBL" id="JAUZVZ010000016">
    <property type="protein sequence ID" value="MDP4536927.1"/>
    <property type="molecule type" value="Genomic_DNA"/>
</dbReference>
<dbReference type="RefSeq" id="WP_305894192.1">
    <property type="nucleotide sequence ID" value="NZ_JAUZVZ010000016.1"/>
</dbReference>
<gene>
    <name evidence="2" type="ORF">Q3O60_12060</name>
</gene>
<proteinExistence type="predicted"/>
<dbReference type="Proteomes" id="UP001231616">
    <property type="component" value="Unassembled WGS sequence"/>
</dbReference>
<dbReference type="PANTHER" id="PTHR31377:SF0">
    <property type="entry name" value="AGMATINE DEIMINASE-RELATED"/>
    <property type="match status" value="1"/>
</dbReference>